<dbReference type="RefSeq" id="WP_268186544.1">
    <property type="nucleotide sequence ID" value="NZ_CP113361.1"/>
</dbReference>
<evidence type="ECO:0000256" key="2">
    <source>
        <dbReference type="ARBA" id="ARBA00022801"/>
    </source>
</evidence>
<dbReference type="GO" id="GO:0008967">
    <property type="term" value="F:phosphoglycolate phosphatase activity"/>
    <property type="evidence" value="ECO:0007669"/>
    <property type="project" value="UniProtKB-UniRule"/>
</dbReference>
<dbReference type="EC" id="3.1.3.18" evidence="5 6"/>
<evidence type="ECO:0000313" key="7">
    <source>
        <dbReference type="EMBL" id="WAI01318.1"/>
    </source>
</evidence>
<dbReference type="Pfam" id="PF08282">
    <property type="entry name" value="Hydrolase_3"/>
    <property type="match status" value="2"/>
</dbReference>
<comment type="function">
    <text evidence="5">Catalyzes the dephosphorylation of 2-phosphoglycolate.</text>
</comment>
<dbReference type="NCBIfam" id="TIGR01482">
    <property type="entry name" value="SPP-subfamily"/>
    <property type="match status" value="1"/>
</dbReference>
<gene>
    <name evidence="7" type="ORF">OU421_00110</name>
</gene>
<feature type="binding site" evidence="5">
    <location>
        <position position="185"/>
    </location>
    <ligand>
        <name>Mg(2+)</name>
        <dbReference type="ChEBI" id="CHEBI:18420"/>
    </ligand>
</feature>
<dbReference type="SFLD" id="SFLDG01140">
    <property type="entry name" value="C2.B:_Phosphomannomutase_and_P"/>
    <property type="match status" value="1"/>
</dbReference>
<evidence type="ECO:0000313" key="8">
    <source>
        <dbReference type="Proteomes" id="UP001163096"/>
    </source>
</evidence>
<dbReference type="GO" id="GO:0005829">
    <property type="term" value="C:cytosol"/>
    <property type="evidence" value="ECO:0007669"/>
    <property type="project" value="TreeGrafter"/>
</dbReference>
<dbReference type="Gene3D" id="3.90.1070.10">
    <property type="match status" value="1"/>
</dbReference>
<dbReference type="PANTHER" id="PTHR10000:SF8">
    <property type="entry name" value="HAD SUPERFAMILY HYDROLASE-LIKE, TYPE 3"/>
    <property type="match status" value="1"/>
</dbReference>
<keyword evidence="4 5" id="KW-0119">Carbohydrate metabolism</keyword>
<sequence>MNTSFSHTISAVITDLDGTLTDKRRRISTVAVECIRTLTDSGIPVILASGNTLCSMTILAKMIGTDGTVICENGGTYRIGFDGDECIIGDITACRNAFSVLQGYFKERGEVLQLYSPEYRFADVAFARTVDPDIVREVLSGTPVRVLDTGFAIHLQTEGITKGTAFLQICDAIGRKPDEFLAVGDSHNDIEMIQAAGYGAVVQNCSDDICQAADYVSGKKYGEGFVDAVQNVFPSLF</sequence>
<protein>
    <recommendedName>
        <fullName evidence="5 6">Phosphoglycolate phosphatase</fullName>
        <shortName evidence="5">PGP</shortName>
        <shortName evidence="5">PGPase</shortName>
        <ecNumber evidence="5 6">3.1.3.18</ecNumber>
    </recommendedName>
</protein>
<proteinExistence type="inferred from homology"/>
<comment type="cofactor">
    <cofactor evidence="5">
        <name>Mg(2+)</name>
        <dbReference type="ChEBI" id="CHEBI:18420"/>
    </cofactor>
</comment>
<keyword evidence="2 5" id="KW-0378">Hydrolase</keyword>
<evidence type="ECO:0000256" key="3">
    <source>
        <dbReference type="ARBA" id="ARBA00022842"/>
    </source>
</evidence>
<dbReference type="AlphaFoldDB" id="A0A9X9S4H8"/>
<comment type="catalytic activity">
    <reaction evidence="5">
        <text>2-phosphoglycolate + H2O = glycolate + phosphate</text>
        <dbReference type="Rhea" id="RHEA:14369"/>
        <dbReference type="ChEBI" id="CHEBI:15377"/>
        <dbReference type="ChEBI" id="CHEBI:29805"/>
        <dbReference type="ChEBI" id="CHEBI:43474"/>
        <dbReference type="ChEBI" id="CHEBI:58033"/>
        <dbReference type="EC" id="3.1.3.18"/>
    </reaction>
</comment>
<evidence type="ECO:0000256" key="6">
    <source>
        <dbReference type="NCBIfam" id="TIGR01487"/>
    </source>
</evidence>
<dbReference type="CDD" id="cd07514">
    <property type="entry name" value="HAD_Pase"/>
    <property type="match status" value="1"/>
</dbReference>
<dbReference type="GeneID" id="76833458"/>
<evidence type="ECO:0000256" key="5">
    <source>
        <dbReference type="HAMAP-Rule" id="MF_01419"/>
    </source>
</evidence>
<feature type="binding site" evidence="5">
    <location>
        <position position="189"/>
    </location>
    <ligand>
        <name>Mg(2+)</name>
        <dbReference type="ChEBI" id="CHEBI:18420"/>
    </ligand>
</feature>
<feature type="binding site" evidence="5">
    <location>
        <position position="15"/>
    </location>
    <ligand>
        <name>Mg(2+)</name>
        <dbReference type="ChEBI" id="CHEBI:18420"/>
    </ligand>
</feature>
<dbReference type="KEGG" id="mou:OU421_00110"/>
<evidence type="ECO:0000256" key="1">
    <source>
        <dbReference type="ARBA" id="ARBA00022723"/>
    </source>
</evidence>
<dbReference type="InterPro" id="IPR036412">
    <property type="entry name" value="HAD-like_sf"/>
</dbReference>
<dbReference type="NCBIfam" id="NF002245">
    <property type="entry name" value="PRK01158.1"/>
    <property type="match status" value="1"/>
</dbReference>
<dbReference type="Proteomes" id="UP001163096">
    <property type="component" value="Chromosome"/>
</dbReference>
<keyword evidence="3 5" id="KW-0460">Magnesium</keyword>
<dbReference type="EMBL" id="CP113361">
    <property type="protein sequence ID" value="WAI01318.1"/>
    <property type="molecule type" value="Genomic_DNA"/>
</dbReference>
<feature type="binding site" evidence="5">
    <location>
        <position position="162"/>
    </location>
    <ligand>
        <name>substrate</name>
    </ligand>
</feature>
<dbReference type="SFLD" id="SFLDG01144">
    <property type="entry name" value="C2.B.4:_PGP_Like"/>
    <property type="match status" value="1"/>
</dbReference>
<organism evidence="7 8">
    <name type="scientific">Methanogenium organophilum</name>
    <dbReference type="NCBI Taxonomy" id="2199"/>
    <lineage>
        <taxon>Archaea</taxon>
        <taxon>Methanobacteriati</taxon>
        <taxon>Methanobacteriota</taxon>
        <taxon>Stenosarchaea group</taxon>
        <taxon>Methanomicrobia</taxon>
        <taxon>Methanomicrobiales</taxon>
        <taxon>Methanomicrobiaceae</taxon>
        <taxon>Methanogenium</taxon>
    </lineage>
</organism>
<feature type="active site" description="Nucleophile" evidence="5">
    <location>
        <position position="15"/>
    </location>
</feature>
<keyword evidence="8" id="KW-1185">Reference proteome</keyword>
<dbReference type="PANTHER" id="PTHR10000">
    <property type="entry name" value="PHOSPHOSERINE PHOSPHATASE"/>
    <property type="match status" value="1"/>
</dbReference>
<dbReference type="SUPFAM" id="SSF56784">
    <property type="entry name" value="HAD-like"/>
    <property type="match status" value="1"/>
</dbReference>
<dbReference type="Gene3D" id="3.40.50.1000">
    <property type="entry name" value="HAD superfamily/HAD-like"/>
    <property type="match status" value="1"/>
</dbReference>
<dbReference type="NCBIfam" id="TIGR01487">
    <property type="entry name" value="Pglycolate_arch"/>
    <property type="match status" value="1"/>
</dbReference>
<dbReference type="HAMAP" id="MF_01419">
    <property type="entry name" value="GPH_hydrolase_arch"/>
    <property type="match status" value="1"/>
</dbReference>
<keyword evidence="1 5" id="KW-0479">Metal-binding</keyword>
<comment type="similarity">
    <text evidence="5">Belongs to the archaeal SPP-like hydrolase family.</text>
</comment>
<dbReference type="InterPro" id="IPR023214">
    <property type="entry name" value="HAD_sf"/>
</dbReference>
<name>A0A9X9S4H8_METOG</name>
<dbReference type="InterPro" id="IPR006382">
    <property type="entry name" value="PGPase"/>
</dbReference>
<dbReference type="GO" id="GO:0000287">
    <property type="term" value="F:magnesium ion binding"/>
    <property type="evidence" value="ECO:0007669"/>
    <property type="project" value="InterPro"/>
</dbReference>
<evidence type="ECO:0000256" key="4">
    <source>
        <dbReference type="ARBA" id="ARBA00023277"/>
    </source>
</evidence>
<dbReference type="SFLD" id="SFLDF00446">
    <property type="entry name" value="phosphoglycolate_phosphatase_3"/>
    <property type="match status" value="1"/>
</dbReference>
<dbReference type="SFLD" id="SFLDS00003">
    <property type="entry name" value="Haloacid_Dehalogenase"/>
    <property type="match status" value="1"/>
</dbReference>
<feature type="binding site" evidence="5">
    <location>
        <position position="17"/>
    </location>
    <ligand>
        <name>Mg(2+)</name>
        <dbReference type="ChEBI" id="CHEBI:18420"/>
    </ligand>
</feature>
<accession>A0A9X9S4H8</accession>
<reference evidence="7" key="1">
    <citation type="submission" date="2022-11" db="EMBL/GenBank/DDBJ databases">
        <title>Complete genome sequence of Methanogenium organophilum DSM 3596.</title>
        <authorList>
            <person name="Chen S.-C."/>
            <person name="Lai S.-J."/>
            <person name="You Y.-T."/>
        </authorList>
    </citation>
    <scope>NUCLEOTIDE SEQUENCE</scope>
    <source>
        <strain evidence="7">DSM 3596</strain>
    </source>
</reference>